<organism evidence="1 2">
    <name type="scientific">Roseibium album</name>
    <dbReference type="NCBI Taxonomy" id="311410"/>
    <lineage>
        <taxon>Bacteria</taxon>
        <taxon>Pseudomonadati</taxon>
        <taxon>Pseudomonadota</taxon>
        <taxon>Alphaproteobacteria</taxon>
        <taxon>Hyphomicrobiales</taxon>
        <taxon>Stappiaceae</taxon>
        <taxon>Roseibium</taxon>
    </lineage>
</organism>
<reference evidence="2" key="1">
    <citation type="submission" date="2015-07" db="EMBL/GenBank/DDBJ databases">
        <authorList>
            <person name="Rodrigo-Torres Lidia"/>
            <person name="Arahal R.David."/>
        </authorList>
    </citation>
    <scope>NUCLEOTIDE SEQUENCE [LARGE SCALE GENOMIC DNA]</scope>
    <source>
        <strain evidence="2">CECT 5096</strain>
    </source>
</reference>
<keyword evidence="2" id="KW-1185">Reference proteome</keyword>
<dbReference type="RefSeq" id="WP_055115997.1">
    <property type="nucleotide sequence ID" value="NZ_CANMGD010000006.1"/>
</dbReference>
<dbReference type="Proteomes" id="UP000049983">
    <property type="component" value="Unassembled WGS sequence"/>
</dbReference>
<dbReference type="STRING" id="311410.LA5095_02829"/>
<evidence type="ECO:0000313" key="1">
    <source>
        <dbReference type="EMBL" id="CTQ63934.1"/>
    </source>
</evidence>
<dbReference type="GeneID" id="97667668"/>
<protein>
    <submittedName>
        <fullName evidence="1">Uncharacterized protein</fullName>
    </submittedName>
</protein>
<dbReference type="EMBL" id="CXWC01000001">
    <property type="protein sequence ID" value="CTQ63934.1"/>
    <property type="molecule type" value="Genomic_DNA"/>
</dbReference>
<proteinExistence type="predicted"/>
<accession>A0A0M7AGN8</accession>
<name>A0A0M7AGN8_9HYPH</name>
<dbReference type="AlphaFoldDB" id="A0A0M7AGN8"/>
<gene>
    <name evidence="1" type="ORF">LA5096_00198</name>
</gene>
<evidence type="ECO:0000313" key="2">
    <source>
        <dbReference type="Proteomes" id="UP000049983"/>
    </source>
</evidence>
<sequence length="72" mass="7657">MKILKLAKQDSNEQIYIAADKVVSFEKKGTGTLLLLSYGKGLGFEVTLPPEEIHKLLDPDNTPGNGGGGGWG</sequence>